<dbReference type="InterPro" id="IPR037516">
    <property type="entry name" value="Tripartite_DENN"/>
</dbReference>
<organism evidence="3">
    <name type="scientific">Magallana gigas</name>
    <name type="common">Pacific oyster</name>
    <name type="synonym">Crassostrea gigas</name>
    <dbReference type="NCBI Taxonomy" id="29159"/>
    <lineage>
        <taxon>Eukaryota</taxon>
        <taxon>Metazoa</taxon>
        <taxon>Spiralia</taxon>
        <taxon>Lophotrochozoa</taxon>
        <taxon>Mollusca</taxon>
        <taxon>Bivalvia</taxon>
        <taxon>Autobranchia</taxon>
        <taxon>Pteriomorphia</taxon>
        <taxon>Ostreida</taxon>
        <taxon>Ostreoidea</taxon>
        <taxon>Ostreidae</taxon>
        <taxon>Magallana</taxon>
    </lineage>
</organism>
<dbReference type="PANTHER" id="PTHR31017:SF1">
    <property type="entry name" value="LATE SECRETORY PATHWAY PROTEIN AVL9 HOMOLOG"/>
    <property type="match status" value="1"/>
</dbReference>
<feature type="compositionally biased region" description="Polar residues" evidence="2">
    <location>
        <begin position="330"/>
        <end position="343"/>
    </location>
</feature>
<evidence type="ECO:0000256" key="2">
    <source>
        <dbReference type="SAM" id="MobiDB-lite"/>
    </source>
</evidence>
<dbReference type="PANTHER" id="PTHR31017">
    <property type="entry name" value="LATE SECRETORY PATHWAY PROTEIN AVL9-RELATED"/>
    <property type="match status" value="1"/>
</dbReference>
<dbReference type="HOGENOM" id="CLU_009066_2_0_1"/>
<accession>K1PUE3</accession>
<dbReference type="FunCoup" id="K1PUE3">
    <property type="interactions" value="1236"/>
</dbReference>
<sequence>MSMSDRCQESPVLHVVVVGFHHKKGCQVEYSYPPLVEGNDVNCSEVPKEWKHLASLAIPDGAHNYTKGTRGLPKKHFSPLPITLQHANTLSYKSTQASLRNTLIVKVALMNKSSDVTRSTVQKSVCVLSRLPLYGLIQAKLELITHAYFDELDFSKVELLEDTYKNLSLSMTESLRDGTQVFLGMIEFGLEESATVELNRQLSPTLRTTSSDGSEEFLEVCYHDEKVNYRSPKKDKQAEAQAAYNEPEQLEIPRDGMEPSSTVKSQLKPQPTSQIFDNTSDNQQTQGQEVTPRALRSLSDTGKENSGRESKSGRSLVKRTLSESFALDYENQTKSEGGSSPSDNKVPFSHDPLANMRDITQLTAIQSGTKLKQTDSVVNVEEFKDYLEKLETMSDEEKESSKFELSLNLEDAREVLKRSEGIEELDSPESILKIDQEDCFSWEEDRLLLAIEHKDSISEAEASRQQNNQSDSTKESCDTQDSGKEVGSPNVGAQKIKTSDSIDSENTDSADNGIPTSDVKKSPGNKAAILKNRISSAISGLKTKRGSQEPSPTGENSPVEMGVVLRSSKLHQDDCGFPLAVFTKVSDSEEGKIEIHDRELQRLLHLTTADLRFADIIIKAVLGEDTDDPYLDGTEWEGGDEWIQAQFRAYLQSLLVTMEKNDSKLLEDYGTAFCQAYRTTHNFKQWWGTDHSGLTNVLVGHPCQGHLGMSDIKMRLAQYVFEK</sequence>
<feature type="compositionally biased region" description="Polar residues" evidence="2">
    <location>
        <begin position="259"/>
        <end position="289"/>
    </location>
</feature>
<dbReference type="EMBL" id="JH817638">
    <property type="protein sequence ID" value="EKC22524.1"/>
    <property type="molecule type" value="Genomic_DNA"/>
</dbReference>
<feature type="compositionally biased region" description="Basic and acidic residues" evidence="2">
    <location>
        <begin position="472"/>
        <end position="484"/>
    </location>
</feature>
<proteinExistence type="inferred from homology"/>
<dbReference type="InParanoid" id="K1PUE3"/>
<feature type="region of interest" description="Disordered" evidence="2">
    <location>
        <begin position="458"/>
        <end position="526"/>
    </location>
</feature>
<evidence type="ECO:0000256" key="1">
    <source>
        <dbReference type="ARBA" id="ARBA00038178"/>
    </source>
</evidence>
<dbReference type="GO" id="GO:0005737">
    <property type="term" value="C:cytoplasm"/>
    <property type="evidence" value="ECO:0007669"/>
    <property type="project" value="TreeGrafter"/>
</dbReference>
<dbReference type="InterPro" id="IPR018307">
    <property type="entry name" value="ABL9/DENND6_dom"/>
</dbReference>
<evidence type="ECO:0000313" key="3">
    <source>
        <dbReference type="EMBL" id="EKC22524.1"/>
    </source>
</evidence>
<dbReference type="AlphaFoldDB" id="K1PUE3"/>
<feature type="compositionally biased region" description="Basic and acidic residues" evidence="2">
    <location>
        <begin position="301"/>
        <end position="312"/>
    </location>
</feature>
<gene>
    <name evidence="3" type="ORF">CGI_10002114</name>
</gene>
<comment type="similarity">
    <text evidence="1">Belongs to the AVL9 family.</text>
</comment>
<feature type="region of interest" description="Disordered" evidence="2">
    <location>
        <begin position="329"/>
        <end position="351"/>
    </location>
</feature>
<dbReference type="PROSITE" id="PS50211">
    <property type="entry name" value="DENN"/>
    <property type="match status" value="1"/>
</dbReference>
<feature type="region of interest" description="Disordered" evidence="2">
    <location>
        <begin position="230"/>
        <end position="317"/>
    </location>
</feature>
<reference evidence="3" key="1">
    <citation type="journal article" date="2012" name="Nature">
        <title>The oyster genome reveals stress adaptation and complexity of shell formation.</title>
        <authorList>
            <person name="Zhang G."/>
            <person name="Fang X."/>
            <person name="Guo X."/>
            <person name="Li L."/>
            <person name="Luo R."/>
            <person name="Xu F."/>
            <person name="Yang P."/>
            <person name="Zhang L."/>
            <person name="Wang X."/>
            <person name="Qi H."/>
            <person name="Xiong Z."/>
            <person name="Que H."/>
            <person name="Xie Y."/>
            <person name="Holland P.W."/>
            <person name="Paps J."/>
            <person name="Zhu Y."/>
            <person name="Wu F."/>
            <person name="Chen Y."/>
            <person name="Wang J."/>
            <person name="Peng C."/>
            <person name="Meng J."/>
            <person name="Yang L."/>
            <person name="Liu J."/>
            <person name="Wen B."/>
            <person name="Zhang N."/>
            <person name="Huang Z."/>
            <person name="Zhu Q."/>
            <person name="Feng Y."/>
            <person name="Mount A."/>
            <person name="Hedgecock D."/>
            <person name="Xu Z."/>
            <person name="Liu Y."/>
            <person name="Domazet-Loso T."/>
            <person name="Du Y."/>
            <person name="Sun X."/>
            <person name="Zhang S."/>
            <person name="Liu B."/>
            <person name="Cheng P."/>
            <person name="Jiang X."/>
            <person name="Li J."/>
            <person name="Fan D."/>
            <person name="Wang W."/>
            <person name="Fu W."/>
            <person name="Wang T."/>
            <person name="Wang B."/>
            <person name="Zhang J."/>
            <person name="Peng Z."/>
            <person name="Li Y."/>
            <person name="Li N."/>
            <person name="Wang J."/>
            <person name="Chen M."/>
            <person name="He Y."/>
            <person name="Tan F."/>
            <person name="Song X."/>
            <person name="Zheng Q."/>
            <person name="Huang R."/>
            <person name="Yang H."/>
            <person name="Du X."/>
            <person name="Chen L."/>
            <person name="Yang M."/>
            <person name="Gaffney P.M."/>
            <person name="Wang S."/>
            <person name="Luo L."/>
            <person name="She Z."/>
            <person name="Ming Y."/>
            <person name="Huang W."/>
            <person name="Zhang S."/>
            <person name="Huang B."/>
            <person name="Zhang Y."/>
            <person name="Qu T."/>
            <person name="Ni P."/>
            <person name="Miao G."/>
            <person name="Wang J."/>
            <person name="Wang Q."/>
            <person name="Steinberg C.E."/>
            <person name="Wang H."/>
            <person name="Li N."/>
            <person name="Qian L."/>
            <person name="Zhang G."/>
            <person name="Li Y."/>
            <person name="Yang H."/>
            <person name="Liu X."/>
            <person name="Wang J."/>
            <person name="Yin Y."/>
            <person name="Wang J."/>
        </authorList>
    </citation>
    <scope>NUCLEOTIDE SEQUENCE [LARGE SCALE GENOMIC DNA]</scope>
    <source>
        <strain evidence="3">05x7-T-G4-1.051#20</strain>
    </source>
</reference>
<feature type="region of interest" description="Disordered" evidence="2">
    <location>
        <begin position="539"/>
        <end position="559"/>
    </location>
</feature>
<dbReference type="InterPro" id="IPR051731">
    <property type="entry name" value="DENND11/AVL9_GEFs"/>
</dbReference>
<name>K1PUE3_MAGGI</name>
<dbReference type="Pfam" id="PF09794">
    <property type="entry name" value="Avl9"/>
    <property type="match status" value="2"/>
</dbReference>
<protein>
    <submittedName>
        <fullName evidence="3">Late secretory pathway protein AVL9-like protein</fullName>
    </submittedName>
</protein>